<sequence>MLKEACVENFTDIARVIKNGAQRIELNNDLALGGTTPTYGVMKKALAYTKSCNIPVVVMIRPRGGNFVYSASEIEIMASDLTIAAKLGAQGVAFGCLNSQNHLNKLQMKQLLSLAHSLNIEVVMHMAFDEIPQRIQKAELSWLAEQGVKRILTHGGELSKPILANISHLKEIISWAKGQIEILPGGGITSTNCDFIAEKLNVQQVHGTKIVA</sequence>
<dbReference type="Proteomes" id="UP001164557">
    <property type="component" value="Chromosome"/>
</dbReference>
<dbReference type="InterPro" id="IPR005627">
    <property type="entry name" value="CutC-like"/>
</dbReference>
<evidence type="ECO:0000313" key="5">
    <source>
        <dbReference type="Proteomes" id="UP001164557"/>
    </source>
</evidence>
<dbReference type="EMBL" id="CP084389">
    <property type="protein sequence ID" value="UZX28924.1"/>
    <property type="molecule type" value="Genomic_DNA"/>
</dbReference>
<keyword evidence="5" id="KW-1185">Reference proteome</keyword>
<dbReference type="SUPFAM" id="SSF110395">
    <property type="entry name" value="CutC-like"/>
    <property type="match status" value="1"/>
</dbReference>
<dbReference type="GO" id="GO:0005507">
    <property type="term" value="F:copper ion binding"/>
    <property type="evidence" value="ECO:0007669"/>
    <property type="project" value="TreeGrafter"/>
</dbReference>
<proteinExistence type="inferred from homology"/>
<reference evidence="4" key="1">
    <citation type="submission" date="2021-09" db="EMBL/GenBank/DDBJ databases">
        <title>Lactobacillus species from Apis mellifera, Switzerland.</title>
        <authorList>
            <person name="Pfister J."/>
            <person name="Brown A."/>
            <person name="Neumann P."/>
            <person name="Collaud A."/>
            <person name="Retschnig G."/>
            <person name="Perreten V."/>
        </authorList>
    </citation>
    <scope>NUCLEOTIDE SEQUENCE</scope>
    <source>
        <strain evidence="4">IBH002</strain>
    </source>
</reference>
<evidence type="ECO:0000313" key="4">
    <source>
        <dbReference type="EMBL" id="UZX28924.1"/>
    </source>
</evidence>
<keyword evidence="2 3" id="KW-0963">Cytoplasm</keyword>
<comment type="caution">
    <text evidence="3">Once thought to be involved in copper homeostasis, experiments in E.coli have shown this is not the case.</text>
</comment>
<evidence type="ECO:0000256" key="1">
    <source>
        <dbReference type="ARBA" id="ARBA00007768"/>
    </source>
</evidence>
<dbReference type="Pfam" id="PF03932">
    <property type="entry name" value="CutC"/>
    <property type="match status" value="1"/>
</dbReference>
<comment type="similarity">
    <text evidence="1 3">Belongs to the CutC family.</text>
</comment>
<accession>A0AA47B2Q6</accession>
<comment type="subcellular location">
    <subcellularLocation>
        <location evidence="3">Cytoplasm</location>
    </subcellularLocation>
</comment>
<protein>
    <recommendedName>
        <fullName evidence="3">PF03932 family protein CutC</fullName>
    </recommendedName>
</protein>
<dbReference type="PANTHER" id="PTHR12598">
    <property type="entry name" value="COPPER HOMEOSTASIS PROTEIN CUTC"/>
    <property type="match status" value="1"/>
</dbReference>
<dbReference type="GO" id="GO:0005737">
    <property type="term" value="C:cytoplasm"/>
    <property type="evidence" value="ECO:0007669"/>
    <property type="project" value="UniProtKB-SubCell"/>
</dbReference>
<dbReference type="RefSeq" id="WP_046327185.1">
    <property type="nucleotide sequence ID" value="NZ_CP084389.1"/>
</dbReference>
<dbReference type="HAMAP" id="MF_00795">
    <property type="entry name" value="CutC"/>
    <property type="match status" value="1"/>
</dbReference>
<organism evidence="4 5">
    <name type="scientific">Lactobacillus helsingborgensis</name>
    <dbReference type="NCBI Taxonomy" id="1218494"/>
    <lineage>
        <taxon>Bacteria</taxon>
        <taxon>Bacillati</taxon>
        <taxon>Bacillota</taxon>
        <taxon>Bacilli</taxon>
        <taxon>Lactobacillales</taxon>
        <taxon>Lactobacillaceae</taxon>
        <taxon>Lactobacillus</taxon>
    </lineage>
</organism>
<dbReference type="PANTHER" id="PTHR12598:SF0">
    <property type="entry name" value="COPPER HOMEOSTASIS PROTEIN CUTC HOMOLOG"/>
    <property type="match status" value="1"/>
</dbReference>
<dbReference type="InterPro" id="IPR036822">
    <property type="entry name" value="CutC-like_dom_sf"/>
</dbReference>
<evidence type="ECO:0000256" key="3">
    <source>
        <dbReference type="HAMAP-Rule" id="MF_00795"/>
    </source>
</evidence>
<dbReference type="FunFam" id="3.20.20.380:FF:000003">
    <property type="entry name" value="Copper homeostasis protein CutC"/>
    <property type="match status" value="1"/>
</dbReference>
<name>A0AA47B2Q6_9LACO</name>
<dbReference type="AlphaFoldDB" id="A0AA47B2Q6"/>
<evidence type="ECO:0000256" key="2">
    <source>
        <dbReference type="ARBA" id="ARBA00022490"/>
    </source>
</evidence>
<dbReference type="Gene3D" id="3.20.20.380">
    <property type="entry name" value="Copper homeostasis (CutC) domain"/>
    <property type="match status" value="1"/>
</dbReference>
<gene>
    <name evidence="3" type="primary">cutC</name>
    <name evidence="4" type="ORF">LDX53_04860</name>
</gene>